<accession>A0A0A9B2Z7</accession>
<organism evidence="1">
    <name type="scientific">Arundo donax</name>
    <name type="common">Giant reed</name>
    <name type="synonym">Donax arundinaceus</name>
    <dbReference type="NCBI Taxonomy" id="35708"/>
    <lineage>
        <taxon>Eukaryota</taxon>
        <taxon>Viridiplantae</taxon>
        <taxon>Streptophyta</taxon>
        <taxon>Embryophyta</taxon>
        <taxon>Tracheophyta</taxon>
        <taxon>Spermatophyta</taxon>
        <taxon>Magnoliopsida</taxon>
        <taxon>Liliopsida</taxon>
        <taxon>Poales</taxon>
        <taxon>Poaceae</taxon>
        <taxon>PACMAD clade</taxon>
        <taxon>Arundinoideae</taxon>
        <taxon>Arundineae</taxon>
        <taxon>Arundo</taxon>
    </lineage>
</organism>
<proteinExistence type="predicted"/>
<evidence type="ECO:0000313" key="1">
    <source>
        <dbReference type="EMBL" id="JAD57731.1"/>
    </source>
</evidence>
<dbReference type="EMBL" id="GBRH01240164">
    <property type="protein sequence ID" value="JAD57731.1"/>
    <property type="molecule type" value="Transcribed_RNA"/>
</dbReference>
<reference evidence="1" key="2">
    <citation type="journal article" date="2015" name="Data Brief">
        <title>Shoot transcriptome of the giant reed, Arundo donax.</title>
        <authorList>
            <person name="Barrero R.A."/>
            <person name="Guerrero F.D."/>
            <person name="Moolhuijzen P."/>
            <person name="Goolsby J.A."/>
            <person name="Tidwell J."/>
            <person name="Bellgard S.E."/>
            <person name="Bellgard M.I."/>
        </authorList>
    </citation>
    <scope>NUCLEOTIDE SEQUENCE</scope>
    <source>
        <tissue evidence="1">Shoot tissue taken approximately 20 cm above the soil surface</tissue>
    </source>
</reference>
<protein>
    <submittedName>
        <fullName evidence="1">Uncharacterized protein</fullName>
    </submittedName>
</protein>
<reference evidence="1" key="1">
    <citation type="submission" date="2014-09" db="EMBL/GenBank/DDBJ databases">
        <authorList>
            <person name="Magalhaes I.L.F."/>
            <person name="Oliveira U."/>
            <person name="Santos F.R."/>
            <person name="Vidigal T.H.D.A."/>
            <person name="Brescovit A.D."/>
            <person name="Santos A.J."/>
        </authorList>
    </citation>
    <scope>NUCLEOTIDE SEQUENCE</scope>
    <source>
        <tissue evidence="1">Shoot tissue taken approximately 20 cm above the soil surface</tissue>
    </source>
</reference>
<name>A0A0A9B2Z7_ARUDO</name>
<dbReference type="AlphaFoldDB" id="A0A0A9B2Z7"/>
<sequence length="45" mass="5429">MKLIHIPCNFETSSITFMYRKFRQKNNNRCLAIVENDVDHKEQDT</sequence>